<evidence type="ECO:0000259" key="7">
    <source>
        <dbReference type="Pfam" id="PF06271"/>
    </source>
</evidence>
<feature type="domain" description="RDD" evidence="7">
    <location>
        <begin position="213"/>
        <end position="362"/>
    </location>
</feature>
<feature type="transmembrane region" description="Helical" evidence="5">
    <location>
        <begin position="43"/>
        <end position="63"/>
    </location>
</feature>
<dbReference type="Pfam" id="PF04892">
    <property type="entry name" value="VanZ"/>
    <property type="match status" value="1"/>
</dbReference>
<evidence type="ECO:0000256" key="2">
    <source>
        <dbReference type="ARBA" id="ARBA00022692"/>
    </source>
</evidence>
<evidence type="ECO:0000256" key="3">
    <source>
        <dbReference type="ARBA" id="ARBA00022989"/>
    </source>
</evidence>
<dbReference type="GO" id="GO:0016020">
    <property type="term" value="C:membrane"/>
    <property type="evidence" value="ECO:0007669"/>
    <property type="project" value="UniProtKB-SubCell"/>
</dbReference>
<comment type="caution">
    <text evidence="8">The sequence shown here is derived from an EMBL/GenBank/DDBJ whole genome shotgun (WGS) entry which is preliminary data.</text>
</comment>
<sequence>MSAYKEPIKVAIIVFPFLALAISSILLIREYRKYGTFLMWRAIVLYSFIFYLLCAYFLVILPLPPRAEVAQYTSEYLNLDPLASWHRFRAETVLNIHDTSTFLPALKQGVLLEPLFNVILTIPFGVYLRYYYKASFGKTVLFSFLLSLFFELTQLSGLYFIYPRPYRLADVDDLIMNTLGGTIGFIIAPMLTFLFPSRAEMDEVSYEKGTRVSLLRRFVAFVIDWLIIEIAQFALLLGLGILTPKIETFLDQQSWLLTSISVIIYFMLIPWLLNGQTPGKKVVRIRITTSDDTPLSFGRLFARYGILYLLFGNLLRFINFLGSGLNDPAQLVRMVSLILFLGAAGLLLLFFGNIVVAFFQKRPRLVYEIASKTQTVSTIPVEEDHLA</sequence>
<dbReference type="InterPro" id="IPR010432">
    <property type="entry name" value="RDD"/>
</dbReference>
<dbReference type="InterPro" id="IPR006976">
    <property type="entry name" value="VanZ-like"/>
</dbReference>
<feature type="domain" description="VanZ-like" evidence="6">
    <location>
        <begin position="48"/>
        <end position="190"/>
    </location>
</feature>
<evidence type="ECO:0000313" key="8">
    <source>
        <dbReference type="EMBL" id="OJG19822.1"/>
    </source>
</evidence>
<dbReference type="PANTHER" id="PTHR36834">
    <property type="entry name" value="MEMBRANE PROTEIN-RELATED"/>
    <property type="match status" value="1"/>
</dbReference>
<keyword evidence="3 5" id="KW-1133">Transmembrane helix</keyword>
<feature type="transmembrane region" description="Helical" evidence="5">
    <location>
        <begin position="12"/>
        <end position="31"/>
    </location>
</feature>
<dbReference type="PIRSF" id="PIRSF031578">
    <property type="entry name" value="Uncharacterised_Vanz_RDD-cont"/>
    <property type="match status" value="1"/>
</dbReference>
<dbReference type="EMBL" id="JXKH01000001">
    <property type="protein sequence ID" value="OJG19822.1"/>
    <property type="molecule type" value="Genomic_DNA"/>
</dbReference>
<feature type="transmembrane region" description="Helical" evidence="5">
    <location>
        <begin position="218"/>
        <end position="242"/>
    </location>
</feature>
<protein>
    <submittedName>
        <fullName evidence="8">VanZ/RDD domain-containing protein</fullName>
    </submittedName>
</protein>
<accession>A0A1L8RJD6</accession>
<evidence type="ECO:0000256" key="5">
    <source>
        <dbReference type="SAM" id="Phobius"/>
    </source>
</evidence>
<dbReference type="InterPro" id="IPR021192">
    <property type="entry name" value="UCP031578_Vanz/RDD"/>
</dbReference>
<feature type="transmembrane region" description="Helical" evidence="5">
    <location>
        <begin position="174"/>
        <end position="197"/>
    </location>
</feature>
<keyword evidence="4 5" id="KW-0472">Membrane</keyword>
<dbReference type="Proteomes" id="UP000181884">
    <property type="component" value="Unassembled WGS sequence"/>
</dbReference>
<evidence type="ECO:0000259" key="6">
    <source>
        <dbReference type="Pfam" id="PF04892"/>
    </source>
</evidence>
<feature type="transmembrane region" description="Helical" evidence="5">
    <location>
        <begin position="110"/>
        <end position="128"/>
    </location>
</feature>
<feature type="transmembrane region" description="Helical" evidence="5">
    <location>
        <begin position="306"/>
        <end position="325"/>
    </location>
</feature>
<comment type="subcellular location">
    <subcellularLocation>
        <location evidence="1">Membrane</location>
        <topology evidence="1">Multi-pass membrane protein</topology>
    </subcellularLocation>
</comment>
<dbReference type="PANTHER" id="PTHR36834:SF1">
    <property type="entry name" value="INTEGRAL MEMBRANE PROTEIN"/>
    <property type="match status" value="1"/>
</dbReference>
<dbReference type="InterPro" id="IPR053150">
    <property type="entry name" value="Teicoplanin_resist-assoc"/>
</dbReference>
<organism evidence="8 9">
    <name type="scientific">Enterococcus canis</name>
    <dbReference type="NCBI Taxonomy" id="214095"/>
    <lineage>
        <taxon>Bacteria</taxon>
        <taxon>Bacillati</taxon>
        <taxon>Bacillota</taxon>
        <taxon>Bacilli</taxon>
        <taxon>Lactobacillales</taxon>
        <taxon>Enterococcaceae</taxon>
        <taxon>Enterococcus</taxon>
    </lineage>
</organism>
<feature type="transmembrane region" description="Helical" evidence="5">
    <location>
        <begin position="140"/>
        <end position="162"/>
    </location>
</feature>
<dbReference type="RefSeq" id="WP_067391284.1">
    <property type="nucleotide sequence ID" value="NZ_JXKH01000001.1"/>
</dbReference>
<dbReference type="AlphaFoldDB" id="A0A1L8RJD6"/>
<evidence type="ECO:0000313" key="9">
    <source>
        <dbReference type="Proteomes" id="UP000181884"/>
    </source>
</evidence>
<feature type="transmembrane region" description="Helical" evidence="5">
    <location>
        <begin position="254"/>
        <end position="273"/>
    </location>
</feature>
<evidence type="ECO:0000256" key="1">
    <source>
        <dbReference type="ARBA" id="ARBA00004141"/>
    </source>
</evidence>
<feature type="transmembrane region" description="Helical" evidence="5">
    <location>
        <begin position="337"/>
        <end position="359"/>
    </location>
</feature>
<dbReference type="STRING" id="214095.RU97_GL000055"/>
<dbReference type="Pfam" id="PF06271">
    <property type="entry name" value="RDD"/>
    <property type="match status" value="1"/>
</dbReference>
<keyword evidence="2 5" id="KW-0812">Transmembrane</keyword>
<gene>
    <name evidence="8" type="ORF">RU97_GL000055</name>
</gene>
<keyword evidence="9" id="KW-1185">Reference proteome</keyword>
<name>A0A1L8RJD6_9ENTE</name>
<reference evidence="8 9" key="1">
    <citation type="submission" date="2014-12" db="EMBL/GenBank/DDBJ databases">
        <title>Draft genome sequences of 29 type strains of Enterococci.</title>
        <authorList>
            <person name="Zhong Z."/>
            <person name="Sun Z."/>
            <person name="Liu W."/>
            <person name="Zhang W."/>
            <person name="Zhang H."/>
        </authorList>
    </citation>
    <scope>NUCLEOTIDE SEQUENCE [LARGE SCALE GENOMIC DNA]</scope>
    <source>
        <strain evidence="8 9">DSM 17029</strain>
    </source>
</reference>
<proteinExistence type="predicted"/>
<evidence type="ECO:0000256" key="4">
    <source>
        <dbReference type="ARBA" id="ARBA00023136"/>
    </source>
</evidence>